<dbReference type="EMBL" id="LAZR01018392">
    <property type="protein sequence ID" value="KKL96588.1"/>
    <property type="molecule type" value="Genomic_DNA"/>
</dbReference>
<proteinExistence type="predicted"/>
<sequence length="122" mass="13602">MRVEEDINIKGVGRYTVSVDTITGIIVLMVPGKFGRAQGHTRIALPKLVVSAVRDLLALSDLAPGVEELMEDVRMAGRGVRRAPLRLDGPRNEREPLVKFNPPLPHYEPTHQRQRPQTAHNP</sequence>
<protein>
    <submittedName>
        <fullName evidence="2">Uncharacterized protein</fullName>
    </submittedName>
</protein>
<evidence type="ECO:0000256" key="1">
    <source>
        <dbReference type="SAM" id="MobiDB-lite"/>
    </source>
</evidence>
<evidence type="ECO:0000313" key="2">
    <source>
        <dbReference type="EMBL" id="KKL96588.1"/>
    </source>
</evidence>
<comment type="caution">
    <text evidence="2">The sequence shown here is derived from an EMBL/GenBank/DDBJ whole genome shotgun (WGS) entry which is preliminary data.</text>
</comment>
<gene>
    <name evidence="2" type="ORF">LCGC14_1842990</name>
</gene>
<dbReference type="AlphaFoldDB" id="A0A0F9GCS4"/>
<feature type="region of interest" description="Disordered" evidence="1">
    <location>
        <begin position="80"/>
        <end position="122"/>
    </location>
</feature>
<feature type="compositionally biased region" description="Basic and acidic residues" evidence="1">
    <location>
        <begin position="88"/>
        <end position="97"/>
    </location>
</feature>
<accession>A0A0F9GCS4</accession>
<organism evidence="2">
    <name type="scientific">marine sediment metagenome</name>
    <dbReference type="NCBI Taxonomy" id="412755"/>
    <lineage>
        <taxon>unclassified sequences</taxon>
        <taxon>metagenomes</taxon>
        <taxon>ecological metagenomes</taxon>
    </lineage>
</organism>
<reference evidence="2" key="1">
    <citation type="journal article" date="2015" name="Nature">
        <title>Complex archaea that bridge the gap between prokaryotes and eukaryotes.</title>
        <authorList>
            <person name="Spang A."/>
            <person name="Saw J.H."/>
            <person name="Jorgensen S.L."/>
            <person name="Zaremba-Niedzwiedzka K."/>
            <person name="Martijn J."/>
            <person name="Lind A.E."/>
            <person name="van Eijk R."/>
            <person name="Schleper C."/>
            <person name="Guy L."/>
            <person name="Ettema T.J."/>
        </authorList>
    </citation>
    <scope>NUCLEOTIDE SEQUENCE</scope>
</reference>
<name>A0A0F9GCS4_9ZZZZ</name>